<evidence type="ECO:0000259" key="1">
    <source>
        <dbReference type="Pfam" id="PF13401"/>
    </source>
</evidence>
<keyword evidence="3" id="KW-1185">Reference proteome</keyword>
<dbReference type="AlphaFoldDB" id="A0A4R8LPH6"/>
<evidence type="ECO:0000313" key="2">
    <source>
        <dbReference type="EMBL" id="TDY48218.1"/>
    </source>
</evidence>
<dbReference type="SUPFAM" id="SSF52540">
    <property type="entry name" value="P-loop containing nucleoside triphosphate hydrolases"/>
    <property type="match status" value="1"/>
</dbReference>
<protein>
    <submittedName>
        <fullName evidence="2">AAA domain-containing protein</fullName>
    </submittedName>
</protein>
<dbReference type="EMBL" id="SORE01000011">
    <property type="protein sequence ID" value="TDY48218.1"/>
    <property type="molecule type" value="Genomic_DNA"/>
</dbReference>
<comment type="caution">
    <text evidence="2">The sequence shown here is derived from an EMBL/GenBank/DDBJ whole genome shotgun (WGS) entry which is preliminary data.</text>
</comment>
<accession>A0A4R8LPH6</accession>
<name>A0A4R8LPH6_9BURK</name>
<sequence>MSLEIPRPIDPSLHPLVTGNYRIATPAIEAFYELVMRCLRYRIMGALIYGPSRIGKTRAIEYVRLLLARDYPKMTTYHAQCEHKPRHAEGPFFANLLEAVGDYDPNAGTNPSKRMRLALRIREAAARAGSGTVLLFCDEAQRYNENEYEWLRDVHDALDRQQIKLFTFLVGQQELLAQKTALQIAGKTQIVARLMVEELSFYGIRNAEDVATCLNGYDQTAYPEGSEWTFTRFYIPQAFDSGYRLVSDADTLWQAFEAAHHKANLAGRLAIPMESFARARGDCLEGKRTQGRCRLLPGVCFVDLCRAALRLRAVTPCNRARPRCRRVASRRRGR</sequence>
<organism evidence="2 3">
    <name type="scientific">Paraburkholderia rhizosphaerae</name>
    <dbReference type="NCBI Taxonomy" id="480658"/>
    <lineage>
        <taxon>Bacteria</taxon>
        <taxon>Pseudomonadati</taxon>
        <taxon>Pseudomonadota</taxon>
        <taxon>Betaproteobacteria</taxon>
        <taxon>Burkholderiales</taxon>
        <taxon>Burkholderiaceae</taxon>
        <taxon>Paraburkholderia</taxon>
    </lineage>
</organism>
<gene>
    <name evidence="2" type="ORF">BX592_111153</name>
</gene>
<dbReference type="Pfam" id="PF13401">
    <property type="entry name" value="AAA_22"/>
    <property type="match status" value="1"/>
</dbReference>
<evidence type="ECO:0000313" key="3">
    <source>
        <dbReference type="Proteomes" id="UP000295509"/>
    </source>
</evidence>
<dbReference type="InterPro" id="IPR027417">
    <property type="entry name" value="P-loop_NTPase"/>
</dbReference>
<dbReference type="GO" id="GO:0016887">
    <property type="term" value="F:ATP hydrolysis activity"/>
    <property type="evidence" value="ECO:0007669"/>
    <property type="project" value="InterPro"/>
</dbReference>
<dbReference type="InterPro" id="IPR049945">
    <property type="entry name" value="AAA_22"/>
</dbReference>
<dbReference type="Proteomes" id="UP000295509">
    <property type="component" value="Unassembled WGS sequence"/>
</dbReference>
<reference evidence="2 3" key="1">
    <citation type="submission" date="2019-03" db="EMBL/GenBank/DDBJ databases">
        <title>Genomic Encyclopedia of Type Strains, Phase III (KMG-III): the genomes of soil and plant-associated and newly described type strains.</title>
        <authorList>
            <person name="Whitman W."/>
        </authorList>
    </citation>
    <scope>NUCLEOTIDE SEQUENCE [LARGE SCALE GENOMIC DNA]</scope>
    <source>
        <strain evidence="2 3">LMG 29544</strain>
    </source>
</reference>
<feature type="domain" description="ORC1/DEAH AAA+ ATPase" evidence="1">
    <location>
        <begin position="47"/>
        <end position="176"/>
    </location>
</feature>
<dbReference type="Gene3D" id="3.40.50.300">
    <property type="entry name" value="P-loop containing nucleotide triphosphate hydrolases"/>
    <property type="match status" value="1"/>
</dbReference>
<proteinExistence type="predicted"/>